<evidence type="ECO:0000313" key="2">
    <source>
        <dbReference type="Proteomes" id="UP001229836"/>
    </source>
</evidence>
<accession>A0ABY8S9J8</accession>
<reference evidence="1 2" key="1">
    <citation type="submission" date="2023-05" db="EMBL/GenBank/DDBJ databases">
        <title>The complete genome of Acinetobacter sp. nov KCTC 92772.</title>
        <authorList>
            <person name="Zhou G."/>
        </authorList>
    </citation>
    <scope>NUCLEOTIDE SEQUENCE [LARGE SCALE GENOMIC DNA]</scope>
    <source>
        <strain evidence="1 2">KCTC 92772</strain>
    </source>
</reference>
<name>A0ABY8S9J8_9GAMM</name>
<protein>
    <submittedName>
        <fullName evidence="1">Uncharacterized protein</fullName>
    </submittedName>
</protein>
<gene>
    <name evidence="1" type="ORF">QLH32_08195</name>
</gene>
<evidence type="ECO:0000313" key="1">
    <source>
        <dbReference type="EMBL" id="WHP07418.1"/>
    </source>
</evidence>
<dbReference type="RefSeq" id="WP_283269075.1">
    <property type="nucleotide sequence ID" value="NZ_CP125669.1"/>
</dbReference>
<keyword evidence="2" id="KW-1185">Reference proteome</keyword>
<dbReference type="Proteomes" id="UP001229836">
    <property type="component" value="Chromosome"/>
</dbReference>
<sequence length="247" mass="29585">MQEKIYVIRHLSFFYTDEWYKPLIDYTDHTGHITDLFDNKEDAVSKWKQLEYDFSHKVHFENIMYCEYSHEEFHGQENILAQKSIDEIFEIIQELQCYVYGLYEYPKQLKQLVLFNQKSQQYDFCDLRMDDDDVESNIFIPSNFIKDSPLNDEISPPIHDIFIEHDIDLKGTLEELSDTPLLLQRLIEENPDIKFYSPNSLKIQFKDLAQVNALLKKPIEKEARYLSIEEIYQLEKSLNQTYLKGIE</sequence>
<organism evidence="1 2">
    <name type="scientific">Acinetobacter corruptisaponis</name>
    <dbReference type="NCBI Taxonomy" id="3045147"/>
    <lineage>
        <taxon>Bacteria</taxon>
        <taxon>Pseudomonadati</taxon>
        <taxon>Pseudomonadota</taxon>
        <taxon>Gammaproteobacteria</taxon>
        <taxon>Moraxellales</taxon>
        <taxon>Moraxellaceae</taxon>
        <taxon>Acinetobacter</taxon>
    </lineage>
</organism>
<dbReference type="EMBL" id="CP125669">
    <property type="protein sequence ID" value="WHP07418.1"/>
    <property type="molecule type" value="Genomic_DNA"/>
</dbReference>
<proteinExistence type="predicted"/>